<dbReference type="InterPro" id="IPR014036">
    <property type="entry name" value="DeoR-like_C"/>
</dbReference>
<dbReference type="InterPro" id="IPR036390">
    <property type="entry name" value="WH_DNA-bd_sf"/>
</dbReference>
<sequence length="258" mass="27815">MLQEERVLRIKSLLDEYARMTTDQLAQALAVSRETVRRDILELEAQGVLRRVHGGVVATAARLEPPFVERQRLHAREKRAIAQAVLPLLAPGQTLFLDAGSTTGMLAEVLPSVPDLTVITNSVMIAMKLAGAAPPGRGACTVILLGGRPYADVQATYGAATVNEIARHHADIAVLSPVGLTADQGATNYEHHEAAVAEAMARQAKRLFIMADHSKIGVASRVTYAPAASIEVVISNRKNGDEREWRLLRKAGVKLVLV</sequence>
<evidence type="ECO:0000256" key="3">
    <source>
        <dbReference type="ARBA" id="ARBA00023125"/>
    </source>
</evidence>
<accession>A0A4Q1HFH3</accession>
<dbReference type="PROSITE" id="PS00894">
    <property type="entry name" value="HTH_DEOR_1"/>
    <property type="match status" value="1"/>
</dbReference>
<reference evidence="6 7" key="1">
    <citation type="journal article" date="2017" name="Int. J. Syst. Evol. Microbiol.">
        <title>Achromobacter aloeverae sp. nov., isolated from the root of Aloe vera (L.) Burm.f.</title>
        <authorList>
            <person name="Kuncharoen N."/>
            <person name="Muramatsu Y."/>
            <person name="Shibata C."/>
            <person name="Kamakura Y."/>
            <person name="Nakagawa Y."/>
            <person name="Tanasupawat S."/>
        </authorList>
    </citation>
    <scope>NUCLEOTIDE SEQUENCE [LARGE SCALE GENOMIC DNA]</scope>
    <source>
        <strain evidence="6 7">AVA-1</strain>
    </source>
</reference>
<dbReference type="InterPro" id="IPR037171">
    <property type="entry name" value="NagB/RpiA_transferase-like"/>
</dbReference>
<feature type="domain" description="HTH deoR-type" evidence="5">
    <location>
        <begin position="3"/>
        <end position="58"/>
    </location>
</feature>
<dbReference type="Pfam" id="PF08220">
    <property type="entry name" value="HTH_DeoR"/>
    <property type="match status" value="1"/>
</dbReference>
<keyword evidence="1" id="KW-0678">Repressor</keyword>
<dbReference type="Pfam" id="PF00455">
    <property type="entry name" value="DeoRC"/>
    <property type="match status" value="1"/>
</dbReference>
<dbReference type="PANTHER" id="PTHR30363">
    <property type="entry name" value="HTH-TYPE TRANSCRIPTIONAL REGULATOR SRLR-RELATED"/>
    <property type="match status" value="1"/>
</dbReference>
<dbReference type="AlphaFoldDB" id="A0A4Q1HFH3"/>
<protein>
    <submittedName>
        <fullName evidence="6">Alkaline phosphatase</fullName>
    </submittedName>
</protein>
<dbReference type="PANTHER" id="PTHR30363:SF4">
    <property type="entry name" value="GLYCEROL-3-PHOSPHATE REGULON REPRESSOR"/>
    <property type="match status" value="1"/>
</dbReference>
<evidence type="ECO:0000256" key="4">
    <source>
        <dbReference type="ARBA" id="ARBA00023163"/>
    </source>
</evidence>
<evidence type="ECO:0000256" key="1">
    <source>
        <dbReference type="ARBA" id="ARBA00022491"/>
    </source>
</evidence>
<dbReference type="SUPFAM" id="SSF100950">
    <property type="entry name" value="NagB/RpiA/CoA transferase-like"/>
    <property type="match status" value="1"/>
</dbReference>
<dbReference type="PRINTS" id="PR00037">
    <property type="entry name" value="HTHLACR"/>
</dbReference>
<keyword evidence="2" id="KW-0805">Transcription regulation</keyword>
<dbReference type="SUPFAM" id="SSF46785">
    <property type="entry name" value="Winged helix' DNA-binding domain"/>
    <property type="match status" value="1"/>
</dbReference>
<dbReference type="GO" id="GO:0003700">
    <property type="term" value="F:DNA-binding transcription factor activity"/>
    <property type="evidence" value="ECO:0007669"/>
    <property type="project" value="InterPro"/>
</dbReference>
<keyword evidence="4" id="KW-0804">Transcription</keyword>
<dbReference type="SMART" id="SM01134">
    <property type="entry name" value="DeoRC"/>
    <property type="match status" value="1"/>
</dbReference>
<dbReference type="InterPro" id="IPR018356">
    <property type="entry name" value="Tscrpt_reg_HTH_DeoR_CS"/>
</dbReference>
<dbReference type="GO" id="GO:0003677">
    <property type="term" value="F:DNA binding"/>
    <property type="evidence" value="ECO:0007669"/>
    <property type="project" value="UniProtKB-KW"/>
</dbReference>
<dbReference type="Proteomes" id="UP000290849">
    <property type="component" value="Unassembled WGS sequence"/>
</dbReference>
<proteinExistence type="predicted"/>
<organism evidence="6 7">
    <name type="scientific">Achromobacter aloeverae</name>
    <dbReference type="NCBI Taxonomy" id="1750518"/>
    <lineage>
        <taxon>Bacteria</taxon>
        <taxon>Pseudomonadati</taxon>
        <taxon>Pseudomonadota</taxon>
        <taxon>Betaproteobacteria</taxon>
        <taxon>Burkholderiales</taxon>
        <taxon>Alcaligenaceae</taxon>
        <taxon>Achromobacter</taxon>
    </lineage>
</organism>
<name>A0A4Q1HFH3_9BURK</name>
<dbReference type="InterPro" id="IPR001034">
    <property type="entry name" value="DeoR_HTH"/>
</dbReference>
<dbReference type="PROSITE" id="PS51000">
    <property type="entry name" value="HTH_DEOR_2"/>
    <property type="match status" value="1"/>
</dbReference>
<evidence type="ECO:0000256" key="2">
    <source>
        <dbReference type="ARBA" id="ARBA00023015"/>
    </source>
</evidence>
<keyword evidence="7" id="KW-1185">Reference proteome</keyword>
<dbReference type="OrthoDB" id="9814815at2"/>
<comment type="caution">
    <text evidence="6">The sequence shown here is derived from an EMBL/GenBank/DDBJ whole genome shotgun (WGS) entry which is preliminary data.</text>
</comment>
<dbReference type="InterPro" id="IPR036388">
    <property type="entry name" value="WH-like_DNA-bd_sf"/>
</dbReference>
<dbReference type="Gene3D" id="3.40.50.1360">
    <property type="match status" value="1"/>
</dbReference>
<keyword evidence="3" id="KW-0238">DNA-binding</keyword>
<dbReference type="RefSeq" id="WP_129153281.1">
    <property type="nucleotide sequence ID" value="NZ_JBHSDO010000018.1"/>
</dbReference>
<dbReference type="SMART" id="SM00420">
    <property type="entry name" value="HTH_DEOR"/>
    <property type="match status" value="1"/>
</dbReference>
<evidence type="ECO:0000313" key="6">
    <source>
        <dbReference type="EMBL" id="RXN84470.1"/>
    </source>
</evidence>
<evidence type="ECO:0000313" key="7">
    <source>
        <dbReference type="Proteomes" id="UP000290849"/>
    </source>
</evidence>
<dbReference type="EMBL" id="PYAL01000008">
    <property type="protein sequence ID" value="RXN84470.1"/>
    <property type="molecule type" value="Genomic_DNA"/>
</dbReference>
<dbReference type="Gene3D" id="1.10.10.10">
    <property type="entry name" value="Winged helix-like DNA-binding domain superfamily/Winged helix DNA-binding domain"/>
    <property type="match status" value="1"/>
</dbReference>
<dbReference type="InterPro" id="IPR050313">
    <property type="entry name" value="Carb_Metab_HTH_regulators"/>
</dbReference>
<evidence type="ECO:0000259" key="5">
    <source>
        <dbReference type="PROSITE" id="PS51000"/>
    </source>
</evidence>
<gene>
    <name evidence="6" type="ORF">C7R54_24105</name>
</gene>